<feature type="transmembrane region" description="Helical" evidence="7">
    <location>
        <begin position="151"/>
        <end position="176"/>
    </location>
</feature>
<name>A0A133V646_9EURY</name>
<dbReference type="PANTHER" id="PTHR39087:SF2">
    <property type="entry name" value="UPF0104 MEMBRANE PROTEIN MJ1595"/>
    <property type="match status" value="1"/>
</dbReference>
<protein>
    <recommendedName>
        <fullName evidence="10">Flippase-like domain-containing protein</fullName>
    </recommendedName>
</protein>
<dbReference type="NCBIfam" id="TIGR00374">
    <property type="entry name" value="flippase-like domain"/>
    <property type="match status" value="1"/>
</dbReference>
<dbReference type="PANTHER" id="PTHR39087">
    <property type="entry name" value="UPF0104 MEMBRANE PROTEIN MJ1595"/>
    <property type="match status" value="1"/>
</dbReference>
<feature type="transmembrane region" description="Helical" evidence="7">
    <location>
        <begin position="282"/>
        <end position="302"/>
    </location>
</feature>
<dbReference type="EMBL" id="LHXX01000034">
    <property type="protein sequence ID" value="KXB01910.1"/>
    <property type="molecule type" value="Genomic_DNA"/>
</dbReference>
<keyword evidence="6 7" id="KW-0472">Membrane</keyword>
<feature type="transmembrane region" description="Helical" evidence="7">
    <location>
        <begin position="308"/>
        <end position="329"/>
    </location>
</feature>
<feature type="transmembrane region" description="Helical" evidence="7">
    <location>
        <begin position="38"/>
        <end position="57"/>
    </location>
</feature>
<dbReference type="Proteomes" id="UP000070400">
    <property type="component" value="Unassembled WGS sequence"/>
</dbReference>
<keyword evidence="5 7" id="KW-1133">Transmembrane helix</keyword>
<comment type="caution">
    <text evidence="8">The sequence shown here is derived from an EMBL/GenBank/DDBJ whole genome shotgun (WGS) entry which is preliminary data.</text>
</comment>
<evidence type="ECO:0000313" key="9">
    <source>
        <dbReference type="Proteomes" id="UP000070400"/>
    </source>
</evidence>
<keyword evidence="9" id="KW-1185">Reference proteome</keyword>
<dbReference type="AlphaFoldDB" id="A0A133V646"/>
<sequence>MNYKRPEIACFFLVGLLIFISVFYLIGLDKIFYQLKRLNLLFYLLGVGCIFTTIFFWSMRWAVFVKERNKQVSTLGLFKNLLVGLAVNNLTPVAKLGGEPVRAYLLKKKYKIRMRDGFATIISELSMDFAISIPIVICSVFLFMTFMNPPIWIYGALSVFMILVALGLAGMVGIYSKCGFLVKLIRKIINKIDRLRPYGERIIEVYGDFQEAFRRNLRNKWMLLKGLTISLLMKMFAILKYHFIFKALGFEITLIEILIVMGISYMLLTIPATPGNLGIMEGGLTATLVLLGIPTGVAAAAVFLERLIWFWAVTAIGGSLGAWYGVKLFKSGSLKKRSKSF</sequence>
<feature type="transmembrane region" description="Helical" evidence="7">
    <location>
        <begin position="6"/>
        <end position="26"/>
    </location>
</feature>
<dbReference type="InterPro" id="IPR022791">
    <property type="entry name" value="L-PG_synthase/AglD"/>
</dbReference>
<dbReference type="Pfam" id="PF03706">
    <property type="entry name" value="LPG_synthase_TM"/>
    <property type="match status" value="1"/>
</dbReference>
<accession>A0A133V646</accession>
<evidence type="ECO:0000256" key="3">
    <source>
        <dbReference type="ARBA" id="ARBA00022475"/>
    </source>
</evidence>
<feature type="transmembrane region" description="Helical" evidence="7">
    <location>
        <begin position="250"/>
        <end position="270"/>
    </location>
</feature>
<feature type="transmembrane region" description="Helical" evidence="7">
    <location>
        <begin position="223"/>
        <end position="244"/>
    </location>
</feature>
<evidence type="ECO:0000256" key="2">
    <source>
        <dbReference type="ARBA" id="ARBA00011061"/>
    </source>
</evidence>
<keyword evidence="3" id="KW-1003">Cell membrane</keyword>
<evidence type="ECO:0000256" key="6">
    <source>
        <dbReference type="ARBA" id="ARBA00023136"/>
    </source>
</evidence>
<evidence type="ECO:0000256" key="1">
    <source>
        <dbReference type="ARBA" id="ARBA00004651"/>
    </source>
</evidence>
<gene>
    <name evidence="8" type="ORF">AKJ43_02885</name>
</gene>
<comment type="subcellular location">
    <subcellularLocation>
        <location evidence="1">Cell membrane</location>
        <topology evidence="1">Multi-pass membrane protein</topology>
    </subcellularLocation>
</comment>
<organism evidence="8 9">
    <name type="scientific">candidate division MSBL1 archaeon SCGC-AAA261D19</name>
    <dbReference type="NCBI Taxonomy" id="1698273"/>
    <lineage>
        <taxon>Archaea</taxon>
        <taxon>Methanobacteriati</taxon>
        <taxon>Methanobacteriota</taxon>
        <taxon>candidate division MSBL1</taxon>
    </lineage>
</organism>
<keyword evidence="4 7" id="KW-0812">Transmembrane</keyword>
<evidence type="ECO:0000256" key="7">
    <source>
        <dbReference type="SAM" id="Phobius"/>
    </source>
</evidence>
<comment type="similarity">
    <text evidence="2">Belongs to the UPF0104 family.</text>
</comment>
<evidence type="ECO:0008006" key="10">
    <source>
        <dbReference type="Google" id="ProtNLM"/>
    </source>
</evidence>
<evidence type="ECO:0000256" key="4">
    <source>
        <dbReference type="ARBA" id="ARBA00022692"/>
    </source>
</evidence>
<feature type="transmembrane region" description="Helical" evidence="7">
    <location>
        <begin position="118"/>
        <end position="145"/>
    </location>
</feature>
<evidence type="ECO:0000313" key="8">
    <source>
        <dbReference type="EMBL" id="KXB01910.1"/>
    </source>
</evidence>
<evidence type="ECO:0000256" key="5">
    <source>
        <dbReference type="ARBA" id="ARBA00022989"/>
    </source>
</evidence>
<dbReference type="GO" id="GO:0005886">
    <property type="term" value="C:plasma membrane"/>
    <property type="evidence" value="ECO:0007669"/>
    <property type="project" value="UniProtKB-SubCell"/>
</dbReference>
<reference evidence="8 9" key="1">
    <citation type="journal article" date="2016" name="Sci. Rep.">
        <title>Metabolic traits of an uncultured archaeal lineage -MSBL1- from brine pools of the Red Sea.</title>
        <authorList>
            <person name="Mwirichia R."/>
            <person name="Alam I."/>
            <person name="Rashid M."/>
            <person name="Vinu M."/>
            <person name="Ba-Alawi W."/>
            <person name="Anthony Kamau A."/>
            <person name="Kamanda Ngugi D."/>
            <person name="Goker M."/>
            <person name="Klenk H.P."/>
            <person name="Bajic V."/>
            <person name="Stingl U."/>
        </authorList>
    </citation>
    <scope>NUCLEOTIDE SEQUENCE [LARGE SCALE GENOMIC DNA]</scope>
    <source>
        <strain evidence="8">SCGC-AAA261D19</strain>
    </source>
</reference>
<proteinExistence type="inferred from homology"/>